<dbReference type="AlphaFoldDB" id="A0A1M7Z7Y4"/>
<name>A0A1M7Z7Y4_9HYPH</name>
<protein>
    <recommendedName>
        <fullName evidence="4">DUF4239 domain-containing protein</fullName>
    </recommendedName>
</protein>
<proteinExistence type="predicted"/>
<evidence type="ECO:0000256" key="1">
    <source>
        <dbReference type="SAM" id="Phobius"/>
    </source>
</evidence>
<evidence type="ECO:0008006" key="4">
    <source>
        <dbReference type="Google" id="ProtNLM"/>
    </source>
</evidence>
<accession>A0A1M7Z7Y4</accession>
<keyword evidence="1" id="KW-1133">Transmembrane helix</keyword>
<feature type="transmembrane region" description="Helical" evidence="1">
    <location>
        <begin position="210"/>
        <end position="229"/>
    </location>
</feature>
<sequence>MEAWLIGVIVFVCVFGGALGALTMRDYLRDHHRTSETQDLVKLGVGTIATLASLVLGLMTASVKGNFDDANRNVQLFAGGAERLDDTLRRYGPDADTARARLQHFVVKAAHGLWPDAILTIPEIPEEKGRTPADLIRGVETSIRMLQPTTPVQTELRSEALSEFATLWSLGQQLIADREATLPTAFTVVLACWLTVIFIGFGLFAPRNAVTVTALLICAASLAAAVFLVQEMSGPFDGLVVVPQTPFLHTLSTMARPSL</sequence>
<evidence type="ECO:0000313" key="3">
    <source>
        <dbReference type="Proteomes" id="UP000186406"/>
    </source>
</evidence>
<dbReference type="OrthoDB" id="4760162at2"/>
<reference evidence="2 3" key="1">
    <citation type="submission" date="2016-12" db="EMBL/GenBank/DDBJ databases">
        <authorList>
            <person name="Song W.-J."/>
            <person name="Kurnit D.M."/>
        </authorList>
    </citation>
    <scope>NUCLEOTIDE SEQUENCE [LARGE SCALE GENOMIC DNA]</scope>
    <source>
        <strain evidence="2 3">DSM 19599</strain>
    </source>
</reference>
<dbReference type="EMBL" id="FRXO01000001">
    <property type="protein sequence ID" value="SHO61048.1"/>
    <property type="molecule type" value="Genomic_DNA"/>
</dbReference>
<organism evidence="2 3">
    <name type="scientific">Pseudoxanthobacter soli DSM 19599</name>
    <dbReference type="NCBI Taxonomy" id="1123029"/>
    <lineage>
        <taxon>Bacteria</taxon>
        <taxon>Pseudomonadati</taxon>
        <taxon>Pseudomonadota</taxon>
        <taxon>Alphaproteobacteria</taxon>
        <taxon>Hyphomicrobiales</taxon>
        <taxon>Segnochrobactraceae</taxon>
        <taxon>Pseudoxanthobacter</taxon>
    </lineage>
</organism>
<feature type="transmembrane region" description="Helical" evidence="1">
    <location>
        <begin position="182"/>
        <end position="204"/>
    </location>
</feature>
<keyword evidence="3" id="KW-1185">Reference proteome</keyword>
<gene>
    <name evidence="2" type="ORF">SAMN02745172_00523</name>
</gene>
<feature type="transmembrane region" description="Helical" evidence="1">
    <location>
        <begin position="44"/>
        <end position="63"/>
    </location>
</feature>
<dbReference type="RefSeq" id="WP_073625607.1">
    <property type="nucleotide sequence ID" value="NZ_FRXO01000001.1"/>
</dbReference>
<dbReference type="Proteomes" id="UP000186406">
    <property type="component" value="Unassembled WGS sequence"/>
</dbReference>
<evidence type="ECO:0000313" key="2">
    <source>
        <dbReference type="EMBL" id="SHO61048.1"/>
    </source>
</evidence>
<dbReference type="Pfam" id="PF14023">
    <property type="entry name" value="Bestrophin-like"/>
    <property type="match status" value="1"/>
</dbReference>
<dbReference type="InterPro" id="IPR025333">
    <property type="entry name" value="DUF4239"/>
</dbReference>
<keyword evidence="1" id="KW-0812">Transmembrane</keyword>
<keyword evidence="1" id="KW-0472">Membrane</keyword>